<dbReference type="RefSeq" id="WP_217066514.1">
    <property type="nucleotide sequence ID" value="NZ_JAHQCS010000096.1"/>
</dbReference>
<dbReference type="EMBL" id="JAHQCS010000096">
    <property type="protein sequence ID" value="MBU9712329.1"/>
    <property type="molecule type" value="Genomic_DNA"/>
</dbReference>
<feature type="compositionally biased region" description="Polar residues" evidence="1">
    <location>
        <begin position="56"/>
        <end position="79"/>
    </location>
</feature>
<evidence type="ECO:0000313" key="3">
    <source>
        <dbReference type="Proteomes" id="UP000784880"/>
    </source>
</evidence>
<sequence length="205" mass="23362">MFWNKFDPVKHFLPKLDDKKNMTNGIDTYVQNMLSQYLGNIGNPLEEQAKQDHESSSGNGEETSANNEQVHSSSQQTDHNQSSNQSFTNNNSDSFISQAEAQATTNNQAFPAPSITPQTRIIEIHGFIIIQILIPKHIDINDIDVQHDSTKVVIKGFPTSKPFEIKLPDLVRKKASRAIYKKNILEIRLLKHEDEYLHSIPIRRK</sequence>
<evidence type="ECO:0000256" key="1">
    <source>
        <dbReference type="SAM" id="MobiDB-lite"/>
    </source>
</evidence>
<dbReference type="Proteomes" id="UP000784880">
    <property type="component" value="Unassembled WGS sequence"/>
</dbReference>
<organism evidence="2 3">
    <name type="scientific">Evansella tamaricis</name>
    <dbReference type="NCBI Taxonomy" id="2069301"/>
    <lineage>
        <taxon>Bacteria</taxon>
        <taxon>Bacillati</taxon>
        <taxon>Bacillota</taxon>
        <taxon>Bacilli</taxon>
        <taxon>Bacillales</taxon>
        <taxon>Bacillaceae</taxon>
        <taxon>Evansella</taxon>
    </lineage>
</organism>
<accession>A0ABS6JGI8</accession>
<keyword evidence="3" id="KW-1185">Reference proteome</keyword>
<comment type="caution">
    <text evidence="2">The sequence shown here is derived from an EMBL/GenBank/DDBJ whole genome shotgun (WGS) entry which is preliminary data.</text>
</comment>
<feature type="region of interest" description="Disordered" evidence="1">
    <location>
        <begin position="48"/>
        <end position="92"/>
    </location>
</feature>
<dbReference type="CDD" id="cd00298">
    <property type="entry name" value="ACD_sHsps_p23-like"/>
    <property type="match status" value="1"/>
</dbReference>
<feature type="compositionally biased region" description="Low complexity" evidence="1">
    <location>
        <begin position="80"/>
        <end position="92"/>
    </location>
</feature>
<gene>
    <name evidence="2" type="ORF">KS419_11310</name>
</gene>
<name>A0ABS6JGI8_9BACI</name>
<reference evidence="2 3" key="1">
    <citation type="submission" date="2021-06" db="EMBL/GenBank/DDBJ databases">
        <title>Bacillus sp. RD4P76, an endophyte from a halophyte.</title>
        <authorList>
            <person name="Sun J.-Q."/>
        </authorList>
    </citation>
    <scope>NUCLEOTIDE SEQUENCE [LARGE SCALE GENOMIC DNA]</scope>
    <source>
        <strain evidence="2 3">CGMCC 1.15917</strain>
    </source>
</reference>
<proteinExistence type="predicted"/>
<protein>
    <submittedName>
        <fullName evidence="2">Hsp20/alpha crystallin family protein</fullName>
    </submittedName>
</protein>
<evidence type="ECO:0000313" key="2">
    <source>
        <dbReference type="EMBL" id="MBU9712329.1"/>
    </source>
</evidence>